<evidence type="ECO:0000313" key="3">
    <source>
        <dbReference type="Proteomes" id="UP000001997"/>
    </source>
</evidence>
<protein>
    <submittedName>
        <fullName evidence="2">Uncharacterized protein</fullName>
    </submittedName>
</protein>
<dbReference type="GeneID" id="5126460"/>
<dbReference type="VEuPathDB" id="FungiDB:PGUG_02366"/>
<keyword evidence="1" id="KW-1133">Transmembrane helix</keyword>
<accession>A5DGG5</accession>
<keyword evidence="1" id="KW-0472">Membrane</keyword>
<dbReference type="InParanoid" id="A5DGG5"/>
<evidence type="ECO:0000256" key="1">
    <source>
        <dbReference type="SAM" id="Phobius"/>
    </source>
</evidence>
<proteinExistence type="predicted"/>
<dbReference type="RefSeq" id="XP_001484637.2">
    <property type="nucleotide sequence ID" value="XM_001484587.1"/>
</dbReference>
<gene>
    <name evidence="2" type="ORF">PGUG_02366</name>
</gene>
<dbReference type="HOGENOM" id="CLU_2171955_0_0_1"/>
<name>A5DGG5_PICGU</name>
<evidence type="ECO:0000313" key="2">
    <source>
        <dbReference type="EMBL" id="EDK38268.2"/>
    </source>
</evidence>
<dbReference type="KEGG" id="pgu:PGUG_02366"/>
<feature type="transmembrane region" description="Helical" evidence="1">
    <location>
        <begin position="29"/>
        <end position="50"/>
    </location>
</feature>
<reference evidence="2 3" key="1">
    <citation type="journal article" date="2009" name="Nature">
        <title>Evolution of pathogenicity and sexual reproduction in eight Candida genomes.</title>
        <authorList>
            <person name="Butler G."/>
            <person name="Rasmussen M.D."/>
            <person name="Lin M.F."/>
            <person name="Santos M.A."/>
            <person name="Sakthikumar S."/>
            <person name="Munro C.A."/>
            <person name="Rheinbay E."/>
            <person name="Grabherr M."/>
            <person name="Forche A."/>
            <person name="Reedy J.L."/>
            <person name="Agrafioti I."/>
            <person name="Arnaud M.B."/>
            <person name="Bates S."/>
            <person name="Brown A.J."/>
            <person name="Brunke S."/>
            <person name="Costanzo M.C."/>
            <person name="Fitzpatrick D.A."/>
            <person name="de Groot P.W."/>
            <person name="Harris D."/>
            <person name="Hoyer L.L."/>
            <person name="Hube B."/>
            <person name="Klis F.M."/>
            <person name="Kodira C."/>
            <person name="Lennard N."/>
            <person name="Logue M.E."/>
            <person name="Martin R."/>
            <person name="Neiman A.M."/>
            <person name="Nikolaou E."/>
            <person name="Quail M.A."/>
            <person name="Quinn J."/>
            <person name="Santos M.C."/>
            <person name="Schmitzberger F.F."/>
            <person name="Sherlock G."/>
            <person name="Shah P."/>
            <person name="Silverstein K.A."/>
            <person name="Skrzypek M.S."/>
            <person name="Soll D."/>
            <person name="Staggs R."/>
            <person name="Stansfield I."/>
            <person name="Stumpf M.P."/>
            <person name="Sudbery P.E."/>
            <person name="Srikantha T."/>
            <person name="Zeng Q."/>
            <person name="Berman J."/>
            <person name="Berriman M."/>
            <person name="Heitman J."/>
            <person name="Gow N.A."/>
            <person name="Lorenz M.C."/>
            <person name="Birren B.W."/>
            <person name="Kellis M."/>
            <person name="Cuomo C.A."/>
        </authorList>
    </citation>
    <scope>NUCLEOTIDE SEQUENCE [LARGE SCALE GENOMIC DNA]</scope>
    <source>
        <strain evidence="3">ATCC 6260 / CBS 566 / DSM 6381 / JCM 1539 / NBRC 10279 / NRRL Y-324</strain>
    </source>
</reference>
<dbReference type="AlphaFoldDB" id="A5DGG5"/>
<keyword evidence="3" id="KW-1185">Reference proteome</keyword>
<dbReference type="EMBL" id="CH408157">
    <property type="protein sequence ID" value="EDK38268.2"/>
    <property type="molecule type" value="Genomic_DNA"/>
</dbReference>
<organism evidence="2 3">
    <name type="scientific">Meyerozyma guilliermondii (strain ATCC 6260 / CBS 566 / DSM 6381 / JCM 1539 / NBRC 10279 / NRRL Y-324)</name>
    <name type="common">Yeast</name>
    <name type="synonym">Candida guilliermondii</name>
    <dbReference type="NCBI Taxonomy" id="294746"/>
    <lineage>
        <taxon>Eukaryota</taxon>
        <taxon>Fungi</taxon>
        <taxon>Dikarya</taxon>
        <taxon>Ascomycota</taxon>
        <taxon>Saccharomycotina</taxon>
        <taxon>Pichiomycetes</taxon>
        <taxon>Debaryomycetaceae</taxon>
        <taxon>Meyerozyma</taxon>
    </lineage>
</organism>
<sequence>MLWRAAEVDPYTSGNYGYILSPARVTKEVLLRSGVVSLLFLVSAITLFWITSEIVHRYIFQESSSPLRKDTSAVSDSDSDDETISILPTQRFHKNLNTSSPYLRRASFAQ</sequence>
<keyword evidence="1" id="KW-0812">Transmembrane</keyword>
<dbReference type="Proteomes" id="UP000001997">
    <property type="component" value="Unassembled WGS sequence"/>
</dbReference>